<dbReference type="EMBL" id="AEPE02000005">
    <property type="protein sequence ID" value="EFZ36773.1"/>
    <property type="molecule type" value="Genomic_DNA"/>
</dbReference>
<dbReference type="AlphaFoldDB" id="E7RR85"/>
<name>E7RR85_9BACT</name>
<gene>
    <name evidence="1" type="ORF">HMPREF0663_11686</name>
</gene>
<evidence type="ECO:0000313" key="1">
    <source>
        <dbReference type="EMBL" id="EFZ36773.1"/>
    </source>
</evidence>
<dbReference type="HOGENOM" id="CLU_3314796_0_0_10"/>
<evidence type="ECO:0000313" key="2">
    <source>
        <dbReference type="Proteomes" id="UP000005580"/>
    </source>
</evidence>
<sequence length="39" mass="4544">MCIFILIDDAKLRNYSEQAYYFHIFIGTASARSSDRPMV</sequence>
<comment type="caution">
    <text evidence="1">The sequence shown here is derived from an EMBL/GenBank/DDBJ whole genome shotgun (WGS) entry which is preliminary data.</text>
</comment>
<protein>
    <submittedName>
        <fullName evidence="1">Uncharacterized protein</fullName>
    </submittedName>
</protein>
<organism evidence="1 2">
    <name type="scientific">Hoylesella oralis ATCC 33269</name>
    <dbReference type="NCBI Taxonomy" id="873533"/>
    <lineage>
        <taxon>Bacteria</taxon>
        <taxon>Pseudomonadati</taxon>
        <taxon>Bacteroidota</taxon>
        <taxon>Bacteroidia</taxon>
        <taxon>Bacteroidales</taxon>
        <taxon>Prevotellaceae</taxon>
        <taxon>Hoylesella</taxon>
    </lineage>
</organism>
<reference evidence="1" key="1">
    <citation type="submission" date="2011-01" db="EMBL/GenBank/DDBJ databases">
        <authorList>
            <person name="Muzny D."/>
            <person name="Qin X."/>
            <person name="Buhay C."/>
            <person name="Dugan-Rocha S."/>
            <person name="Ding Y."/>
            <person name="Chen G."/>
            <person name="Hawes A."/>
            <person name="Holder M."/>
            <person name="Jhangiani S."/>
            <person name="Johnson A."/>
            <person name="Khan Z."/>
            <person name="Li Z."/>
            <person name="Liu W."/>
            <person name="Liu X."/>
            <person name="Perez L."/>
            <person name="Shen H."/>
            <person name="Wang Q."/>
            <person name="Watt J."/>
            <person name="Xi L."/>
            <person name="Xin Y."/>
            <person name="Zhou J."/>
            <person name="Deng J."/>
            <person name="Jiang H."/>
            <person name="Liu Y."/>
            <person name="Qu J."/>
            <person name="Song X.-Z."/>
            <person name="Zhang L."/>
            <person name="Villasana D."/>
            <person name="Johnson A."/>
            <person name="Liu J."/>
            <person name="Liyanage D."/>
            <person name="Lorensuhewa L."/>
            <person name="Robinson T."/>
            <person name="Song A."/>
            <person name="Song B.-B."/>
            <person name="Dinh H."/>
            <person name="Thornton R."/>
            <person name="Coyle M."/>
            <person name="Francisco L."/>
            <person name="Jackson L."/>
            <person name="Javaid M."/>
            <person name="Korchina V."/>
            <person name="Kovar C."/>
            <person name="Mata R."/>
            <person name="Mathew T."/>
            <person name="Ngo R."/>
            <person name="Nguyen L."/>
            <person name="Nguyen N."/>
            <person name="Okwuonu G."/>
            <person name="Ongeri F."/>
            <person name="Pham C."/>
            <person name="Simmons D."/>
            <person name="Wilczek-Boney K."/>
            <person name="Hale W."/>
            <person name="Jakkamsetti A."/>
            <person name="Pham P."/>
            <person name="Ruth R."/>
            <person name="San Lucas F."/>
            <person name="Warren J."/>
            <person name="Zhang J."/>
            <person name="Zhao Z."/>
            <person name="Zhou C."/>
            <person name="Zhu D."/>
            <person name="Lee S."/>
            <person name="Bess C."/>
            <person name="Blankenburg K."/>
            <person name="Forbes L."/>
            <person name="Fu Q."/>
            <person name="Gubbala S."/>
            <person name="Hirani K."/>
            <person name="Jayaseelan J.C."/>
            <person name="Lara F."/>
            <person name="Munidasa M."/>
            <person name="Palculict T."/>
            <person name="Patil S."/>
            <person name="Pu L.-L."/>
            <person name="Saada N."/>
            <person name="Tang L."/>
            <person name="Weissenberger G."/>
            <person name="Zhu Y."/>
            <person name="Hemphill L."/>
            <person name="Shang Y."/>
            <person name="Youmans B."/>
            <person name="Ayvaz T."/>
            <person name="Ross M."/>
            <person name="Santibanez J."/>
            <person name="Aqrawi P."/>
            <person name="Gross S."/>
            <person name="Joshi V."/>
            <person name="Fowler G."/>
            <person name="Nazareth L."/>
            <person name="Reid J."/>
            <person name="Worley K."/>
            <person name="Petrosino J."/>
            <person name="Highlander S."/>
            <person name="Gibbs R."/>
        </authorList>
    </citation>
    <scope>NUCLEOTIDE SEQUENCE [LARGE SCALE GENOMIC DNA]</scope>
    <source>
        <strain evidence="1">ATCC 33269</strain>
    </source>
</reference>
<dbReference type="Proteomes" id="UP000005580">
    <property type="component" value="Unassembled WGS sequence"/>
</dbReference>
<proteinExistence type="predicted"/>
<keyword evidence="2" id="KW-1185">Reference proteome</keyword>
<accession>E7RR85</accession>